<dbReference type="OrthoDB" id="9779910at2"/>
<dbReference type="InterPro" id="IPR051910">
    <property type="entry name" value="ComF/GntX_DNA_util-trans"/>
</dbReference>
<keyword evidence="4" id="KW-1185">Reference proteome</keyword>
<evidence type="ECO:0000259" key="2">
    <source>
        <dbReference type="Pfam" id="PF00156"/>
    </source>
</evidence>
<dbReference type="Proteomes" id="UP000248079">
    <property type="component" value="Unassembled WGS sequence"/>
</dbReference>
<proteinExistence type="inferred from homology"/>
<dbReference type="PANTHER" id="PTHR47505:SF1">
    <property type="entry name" value="DNA UTILIZATION PROTEIN YHGH"/>
    <property type="match status" value="1"/>
</dbReference>
<comment type="similarity">
    <text evidence="1">Belongs to the ComF/GntX family.</text>
</comment>
<name>A0A2V3ZRP4_9BACT</name>
<evidence type="ECO:0000256" key="1">
    <source>
        <dbReference type="ARBA" id="ARBA00008007"/>
    </source>
</evidence>
<dbReference type="Pfam" id="PF00156">
    <property type="entry name" value="Pribosyltran"/>
    <property type="match status" value="1"/>
</dbReference>
<dbReference type="InterPro" id="IPR000836">
    <property type="entry name" value="PRTase_dom"/>
</dbReference>
<gene>
    <name evidence="3" type="ORF">DF185_22460</name>
</gene>
<evidence type="ECO:0000313" key="4">
    <source>
        <dbReference type="Proteomes" id="UP000248079"/>
    </source>
</evidence>
<dbReference type="InterPro" id="IPR029057">
    <property type="entry name" value="PRTase-like"/>
</dbReference>
<dbReference type="Gene3D" id="3.40.50.2020">
    <property type="match status" value="1"/>
</dbReference>
<dbReference type="PANTHER" id="PTHR47505">
    <property type="entry name" value="DNA UTILIZATION PROTEIN YHGH"/>
    <property type="match status" value="1"/>
</dbReference>
<dbReference type="AlphaFoldDB" id="A0A2V3ZRP4"/>
<dbReference type="CDD" id="cd06223">
    <property type="entry name" value="PRTases_typeI"/>
    <property type="match status" value="1"/>
</dbReference>
<dbReference type="SUPFAM" id="SSF53271">
    <property type="entry name" value="PRTase-like"/>
    <property type="match status" value="1"/>
</dbReference>
<feature type="domain" description="Phosphoribosyltransferase" evidence="2">
    <location>
        <begin position="155"/>
        <end position="235"/>
    </location>
</feature>
<dbReference type="EMBL" id="QFLI01000016">
    <property type="protein sequence ID" value="PXX95213.1"/>
    <property type="molecule type" value="Genomic_DNA"/>
</dbReference>
<accession>A0A2V3ZRP4</accession>
<dbReference type="RefSeq" id="WP_110363929.1">
    <property type="nucleotide sequence ID" value="NZ_QFLI01000016.1"/>
</dbReference>
<reference evidence="3 4" key="1">
    <citation type="submission" date="2018-05" db="EMBL/GenBank/DDBJ databases">
        <title>Marinifilum breve JC075T sp. nov., a marine bacterium isolated from Yongle Blue Hole in the South China Sea.</title>
        <authorList>
            <person name="Fu T."/>
        </authorList>
    </citation>
    <scope>NUCLEOTIDE SEQUENCE [LARGE SCALE GENOMIC DNA]</scope>
    <source>
        <strain evidence="3 4">JC075</strain>
    </source>
</reference>
<sequence>MISQLNRRISGLWDDFVNLFYPNICQSCGNVLFKNEIAICSRCLYQIPKTDFHLQKNNPVSILFWGRVKIEYASSYFTFAKGSKFQKLIHKLKYHHRTDIGIELGKQLAHQLINSKFFDDVDLIVPVPLHPKKQKIRGYNQAEVIANGMKEIMKLEVNVTNLYRSVHTQSQTKKSKLERWENVDNIFKLHETNLFEGKHILLIDDVVTTGSTLEACAQAILEAKGSKVSIATLAYA</sequence>
<evidence type="ECO:0000313" key="3">
    <source>
        <dbReference type="EMBL" id="PXX95213.1"/>
    </source>
</evidence>
<organism evidence="3 4">
    <name type="scientific">Marinifilum breve</name>
    <dbReference type="NCBI Taxonomy" id="2184082"/>
    <lineage>
        <taxon>Bacteria</taxon>
        <taxon>Pseudomonadati</taxon>
        <taxon>Bacteroidota</taxon>
        <taxon>Bacteroidia</taxon>
        <taxon>Marinilabiliales</taxon>
        <taxon>Marinifilaceae</taxon>
    </lineage>
</organism>
<comment type="caution">
    <text evidence="3">The sequence shown here is derived from an EMBL/GenBank/DDBJ whole genome shotgun (WGS) entry which is preliminary data.</text>
</comment>
<protein>
    <recommendedName>
        <fullName evidence="2">Phosphoribosyltransferase domain-containing protein</fullName>
    </recommendedName>
</protein>